<name>A0ABR3QBX5_9TREE</name>
<dbReference type="EMBL" id="JBBXJM010000002">
    <property type="protein sequence ID" value="KAL1412210.1"/>
    <property type="molecule type" value="Genomic_DNA"/>
</dbReference>
<dbReference type="RefSeq" id="XP_069212154.1">
    <property type="nucleotide sequence ID" value="XM_069351768.1"/>
</dbReference>
<evidence type="ECO:0000256" key="1">
    <source>
        <dbReference type="SAM" id="MobiDB-lite"/>
    </source>
</evidence>
<feature type="transmembrane region" description="Helical" evidence="2">
    <location>
        <begin position="162"/>
        <end position="195"/>
    </location>
</feature>
<feature type="transmembrane region" description="Helical" evidence="2">
    <location>
        <begin position="207"/>
        <end position="226"/>
    </location>
</feature>
<evidence type="ECO:0008006" key="5">
    <source>
        <dbReference type="Google" id="ProtNLM"/>
    </source>
</evidence>
<feature type="transmembrane region" description="Helical" evidence="2">
    <location>
        <begin position="132"/>
        <end position="155"/>
    </location>
</feature>
<proteinExistence type="predicted"/>
<gene>
    <name evidence="3" type="ORF">Q8F55_003221</name>
</gene>
<keyword evidence="2" id="KW-0472">Membrane</keyword>
<sequence length="274" mass="29885">MTRRDIHIQTGLAVALLLCAAIALGTTGGTYHRVEEQWRPKPPSTTTRLQTDWGVSTATGANWTSTLPVPVATYTTTALVNQHRRQNTQPVAVSVPPTPLSTAPPTRATSTRARPTPSAVVISPPRDRYSGAMVGAIINMPWLALLIVYLIAFLWVRAVRPAAWFVTVAADLSFLGVFWLCGIVCGVISTVQVAYEGWEVPGTAPGFVFTFVSWAIITAWWIWEIVAAKRYRAGLRTSLVRLVEAEERGEGARPATEHVDLDEAAKNYLVKHAA</sequence>
<dbReference type="Proteomes" id="UP001565368">
    <property type="component" value="Unassembled WGS sequence"/>
</dbReference>
<accession>A0ABR3QBX5</accession>
<evidence type="ECO:0000313" key="3">
    <source>
        <dbReference type="EMBL" id="KAL1412210.1"/>
    </source>
</evidence>
<evidence type="ECO:0000313" key="4">
    <source>
        <dbReference type="Proteomes" id="UP001565368"/>
    </source>
</evidence>
<reference evidence="3 4" key="1">
    <citation type="submission" date="2023-08" db="EMBL/GenBank/DDBJ databases">
        <title>Annotated Genome Sequence of Vanrija albida AlHP1.</title>
        <authorList>
            <person name="Herzog R."/>
        </authorList>
    </citation>
    <scope>NUCLEOTIDE SEQUENCE [LARGE SCALE GENOMIC DNA]</scope>
    <source>
        <strain evidence="3 4">AlHP1</strain>
    </source>
</reference>
<feature type="region of interest" description="Disordered" evidence="1">
    <location>
        <begin position="86"/>
        <end position="118"/>
    </location>
</feature>
<comment type="caution">
    <text evidence="3">The sequence shown here is derived from an EMBL/GenBank/DDBJ whole genome shotgun (WGS) entry which is preliminary data.</text>
</comment>
<evidence type="ECO:0000256" key="2">
    <source>
        <dbReference type="SAM" id="Phobius"/>
    </source>
</evidence>
<organism evidence="3 4">
    <name type="scientific">Vanrija albida</name>
    <dbReference type="NCBI Taxonomy" id="181172"/>
    <lineage>
        <taxon>Eukaryota</taxon>
        <taxon>Fungi</taxon>
        <taxon>Dikarya</taxon>
        <taxon>Basidiomycota</taxon>
        <taxon>Agaricomycotina</taxon>
        <taxon>Tremellomycetes</taxon>
        <taxon>Trichosporonales</taxon>
        <taxon>Trichosporonaceae</taxon>
        <taxon>Vanrija</taxon>
    </lineage>
</organism>
<keyword evidence="4" id="KW-1185">Reference proteome</keyword>
<keyword evidence="2" id="KW-1133">Transmembrane helix</keyword>
<keyword evidence="2" id="KW-0812">Transmembrane</keyword>
<protein>
    <recommendedName>
        <fullName evidence="5">MARVEL domain-containing protein</fullName>
    </recommendedName>
</protein>
<dbReference type="GeneID" id="95984264"/>
<feature type="compositionally biased region" description="Low complexity" evidence="1">
    <location>
        <begin position="100"/>
        <end position="118"/>
    </location>
</feature>